<keyword evidence="3" id="KW-1185">Reference proteome</keyword>
<dbReference type="Pfam" id="PF03576">
    <property type="entry name" value="Peptidase_S58"/>
    <property type="match status" value="1"/>
</dbReference>
<accession>A0ABY5SH33</accession>
<comment type="similarity">
    <text evidence="1">Belongs to the peptidase S58 family.</text>
</comment>
<reference evidence="2" key="1">
    <citation type="submission" date="2022-01" db="EMBL/GenBank/DDBJ databases">
        <title>Paenibacillus spongiae sp. nov., isolated from marine sponge.</title>
        <authorList>
            <person name="Li Z."/>
            <person name="Zhang M."/>
        </authorList>
    </citation>
    <scope>NUCLEOTIDE SEQUENCE</scope>
    <source>
        <strain evidence="2">PHS-Z3</strain>
    </source>
</reference>
<sequence>MSKKRMREYGLSVGWLPAGTLNSISDVPGVSVGHVTLNSDSPGCSVRTGVTAILPHQGDWFRSKAAAASYVINGYGKTAGLVQVDELGFLESPVMLTNTFSVPAVAEGTLRYMMNENHEIGDQTSSLNVVTGECNDKHLNDMRGLHVRPEHAEEAIRLARQAAGQPVAEGAVGAGTGMVCFGWKGGIGTSSRKIYAEGHPYHIGVLVLTNFGNPDDLLLLGQPIGERLLHRSTERQQDDGSIMIVVATDLPLDARQLKKIAKRAGIGLARTGSIAHHGSGDVVIAFSNGNLIPHSPDKDILTMNVIREDGEVISQCFRAVAEATEEAIGNSMFMAETTHGQYGRTVRALPVEEVIAFLR</sequence>
<proteinExistence type="inferred from homology"/>
<dbReference type="Gene3D" id="3.60.70.12">
    <property type="entry name" value="L-amino peptidase D-ALA esterase/amidase"/>
    <property type="match status" value="1"/>
</dbReference>
<dbReference type="RefSeq" id="WP_258389132.1">
    <property type="nucleotide sequence ID" value="NZ_CP091430.1"/>
</dbReference>
<protein>
    <submittedName>
        <fullName evidence="2">P1 family peptidase</fullName>
    </submittedName>
</protein>
<evidence type="ECO:0000256" key="1">
    <source>
        <dbReference type="ARBA" id="ARBA00007068"/>
    </source>
</evidence>
<name>A0ABY5SH33_9BACL</name>
<dbReference type="EMBL" id="CP091430">
    <property type="protein sequence ID" value="UVI33079.1"/>
    <property type="molecule type" value="Genomic_DNA"/>
</dbReference>
<dbReference type="PANTHER" id="PTHR36512">
    <property type="entry name" value="D-AMINOPEPTIDASE"/>
    <property type="match status" value="1"/>
</dbReference>
<dbReference type="Proteomes" id="UP001057877">
    <property type="component" value="Chromosome"/>
</dbReference>
<gene>
    <name evidence="2" type="ORF">L1F29_15100</name>
</gene>
<dbReference type="InterPro" id="IPR016117">
    <property type="entry name" value="ArgJ-like_dom_sf"/>
</dbReference>
<evidence type="ECO:0000313" key="2">
    <source>
        <dbReference type="EMBL" id="UVI33079.1"/>
    </source>
</evidence>
<dbReference type="SUPFAM" id="SSF56266">
    <property type="entry name" value="DmpA/ArgJ-like"/>
    <property type="match status" value="1"/>
</dbReference>
<dbReference type="PANTHER" id="PTHR36512:SF3">
    <property type="entry name" value="BLR5678 PROTEIN"/>
    <property type="match status" value="1"/>
</dbReference>
<evidence type="ECO:0000313" key="3">
    <source>
        <dbReference type="Proteomes" id="UP001057877"/>
    </source>
</evidence>
<dbReference type="InterPro" id="IPR005321">
    <property type="entry name" value="Peptidase_S58_DmpA"/>
</dbReference>
<organism evidence="2 3">
    <name type="scientific">Paenibacillus spongiae</name>
    <dbReference type="NCBI Taxonomy" id="2909671"/>
    <lineage>
        <taxon>Bacteria</taxon>
        <taxon>Bacillati</taxon>
        <taxon>Bacillota</taxon>
        <taxon>Bacilli</taxon>
        <taxon>Bacillales</taxon>
        <taxon>Paenibacillaceae</taxon>
        <taxon>Paenibacillus</taxon>
    </lineage>
</organism>
<dbReference type="CDD" id="cd02253">
    <property type="entry name" value="DmpA"/>
    <property type="match status" value="1"/>
</dbReference>